<dbReference type="Pfam" id="PF04825">
    <property type="entry name" value="Rad21_Rec8_N"/>
    <property type="match status" value="1"/>
</dbReference>
<dbReference type="PANTHER" id="PTHR12585:SF69">
    <property type="entry name" value="FI11703P"/>
    <property type="match status" value="1"/>
</dbReference>
<dbReference type="InterPro" id="IPR006910">
    <property type="entry name" value="Rad21_Rec8_N"/>
</dbReference>
<proteinExistence type="predicted"/>
<dbReference type="STRING" id="1555241.A0A4P9XAV4"/>
<evidence type="ECO:0000313" key="6">
    <source>
        <dbReference type="Proteomes" id="UP000274922"/>
    </source>
</evidence>
<evidence type="ECO:0000313" key="5">
    <source>
        <dbReference type="EMBL" id="RKP02513.1"/>
    </source>
</evidence>
<feature type="region of interest" description="Disordered" evidence="3">
    <location>
        <begin position="229"/>
        <end position="263"/>
    </location>
</feature>
<dbReference type="GO" id="GO:0005634">
    <property type="term" value="C:nucleus"/>
    <property type="evidence" value="ECO:0007669"/>
    <property type="project" value="UniProtKB-SubCell"/>
</dbReference>
<accession>A0A4P9XAV4</accession>
<organism evidence="5 6">
    <name type="scientific">Caulochytrium protostelioides</name>
    <dbReference type="NCBI Taxonomy" id="1555241"/>
    <lineage>
        <taxon>Eukaryota</taxon>
        <taxon>Fungi</taxon>
        <taxon>Fungi incertae sedis</taxon>
        <taxon>Chytridiomycota</taxon>
        <taxon>Chytridiomycota incertae sedis</taxon>
        <taxon>Chytridiomycetes</taxon>
        <taxon>Caulochytriales</taxon>
        <taxon>Caulochytriaceae</taxon>
        <taxon>Caulochytrium</taxon>
    </lineage>
</organism>
<protein>
    <recommendedName>
        <fullName evidence="4">Rad21/Rec8-like protein N-terminal domain-containing protein</fullName>
    </recommendedName>
</protein>
<dbReference type="GO" id="GO:0003682">
    <property type="term" value="F:chromatin binding"/>
    <property type="evidence" value="ECO:0007669"/>
    <property type="project" value="TreeGrafter"/>
</dbReference>
<gene>
    <name evidence="5" type="ORF">CXG81DRAFT_24887</name>
</gene>
<dbReference type="GO" id="GO:0030892">
    <property type="term" value="C:mitotic cohesin complex"/>
    <property type="evidence" value="ECO:0007669"/>
    <property type="project" value="TreeGrafter"/>
</dbReference>
<feature type="region of interest" description="Disordered" evidence="3">
    <location>
        <begin position="195"/>
        <end position="214"/>
    </location>
</feature>
<dbReference type="EMBL" id="ML014142">
    <property type="protein sequence ID" value="RKP02513.1"/>
    <property type="molecule type" value="Genomic_DNA"/>
</dbReference>
<comment type="subcellular location">
    <subcellularLocation>
        <location evidence="1">Nucleus</location>
    </subcellularLocation>
</comment>
<evidence type="ECO:0000259" key="4">
    <source>
        <dbReference type="Pfam" id="PF04825"/>
    </source>
</evidence>
<evidence type="ECO:0000256" key="3">
    <source>
        <dbReference type="SAM" id="MobiDB-lite"/>
    </source>
</evidence>
<keyword evidence="6" id="KW-1185">Reference proteome</keyword>
<dbReference type="InterPro" id="IPR039781">
    <property type="entry name" value="Rad21/Rec8-like"/>
</dbReference>
<reference evidence="6" key="1">
    <citation type="journal article" date="2018" name="Nat. Microbiol.">
        <title>Leveraging single-cell genomics to expand the fungal tree of life.</title>
        <authorList>
            <person name="Ahrendt S.R."/>
            <person name="Quandt C.A."/>
            <person name="Ciobanu D."/>
            <person name="Clum A."/>
            <person name="Salamov A."/>
            <person name="Andreopoulos B."/>
            <person name="Cheng J.F."/>
            <person name="Woyke T."/>
            <person name="Pelin A."/>
            <person name="Henrissat B."/>
            <person name="Reynolds N.K."/>
            <person name="Benny G.L."/>
            <person name="Smith M.E."/>
            <person name="James T.Y."/>
            <person name="Grigoriev I.V."/>
        </authorList>
    </citation>
    <scope>NUCLEOTIDE SEQUENCE [LARGE SCALE GENOMIC DNA]</scope>
    <source>
        <strain evidence="6">ATCC 52028</strain>
    </source>
</reference>
<dbReference type="GO" id="GO:0007064">
    <property type="term" value="P:mitotic sister chromatid cohesion"/>
    <property type="evidence" value="ECO:0007669"/>
    <property type="project" value="TreeGrafter"/>
</dbReference>
<evidence type="ECO:0000256" key="1">
    <source>
        <dbReference type="ARBA" id="ARBA00004123"/>
    </source>
</evidence>
<dbReference type="Proteomes" id="UP000274922">
    <property type="component" value="Unassembled WGS sequence"/>
</dbReference>
<feature type="compositionally biased region" description="Basic and acidic residues" evidence="3">
    <location>
        <begin position="250"/>
        <end position="260"/>
    </location>
</feature>
<sequence length="648" mass="68100">MFYSESILSRKGPLAKVWLAAHWERKLSKSQLLQTNVNSSVEAIKGQVQGPLALRLSGQLLLGVVRIYSRKAKYLMDDCSEAIIKIKLAFRPAHVDLPAHEQHTIHPAAITLPEATSELDLMLPEPHLELQALLSHYALAQPRAHPLDELTQASLLAGSTPAAAGSLSAGSFLDAPSIERMRRLSGRHPYDEALSLAMAPSPRSSETAASAAGMDRDLSRLGGLLASPLRRLGERDKSRATGADANAPSDAEREIERARDAAGGGLPRFSLGGMADDYGLDLDFDLRAAGGPRLSELPGLTAENKENAQPGLAGADGGLDELLLDGSFALHDDDGGDMLHAMDAPSGFADGSERSFAMDRGVLDSPRAERRRAGRPDGAAARKRKLLVDAPTELTTRELEDQIHATDALVRSDGAVLAAMLAPPARRQRTAAATHAAACTAAYLSLAARLQDRAPALRAALHTNGLRDATAGVLTAAEEEDALRRHIDDGLHADDAGPAVRDGAAGPDGLDEQGGLMALDGIDGSDAPLDLGLDLAADAAADAMPVVADGTEDAPWVATQMAQMGSPPPLAPPAAAAPSQTDAATLRFLERAMAADGDAARTSFQKATARQPRDDRVRMFADVLALASQSRLRVHQTAPFAAIQLAAV</sequence>
<dbReference type="OrthoDB" id="10071381at2759"/>
<feature type="region of interest" description="Disordered" evidence="3">
    <location>
        <begin position="360"/>
        <end position="380"/>
    </location>
</feature>
<dbReference type="CDD" id="cd21747">
    <property type="entry name" value="Rad21_Rec8_M"/>
    <property type="match status" value="1"/>
</dbReference>
<dbReference type="GO" id="GO:1990414">
    <property type="term" value="P:replication-born double-strand break repair via sister chromatid exchange"/>
    <property type="evidence" value="ECO:0007669"/>
    <property type="project" value="TreeGrafter"/>
</dbReference>
<feature type="domain" description="Rad21/Rec8-like protein N-terminal" evidence="4">
    <location>
        <begin position="1"/>
        <end position="103"/>
    </location>
</feature>
<keyword evidence="2" id="KW-0539">Nucleus</keyword>
<dbReference type="PANTHER" id="PTHR12585">
    <property type="entry name" value="SCC1 / RAD21 FAMILY MEMBER"/>
    <property type="match status" value="1"/>
</dbReference>
<name>A0A4P9XAV4_9FUNG</name>
<dbReference type="AlphaFoldDB" id="A0A4P9XAV4"/>
<evidence type="ECO:0000256" key="2">
    <source>
        <dbReference type="ARBA" id="ARBA00023242"/>
    </source>
</evidence>